<dbReference type="eggNOG" id="ENOG502RCNS">
    <property type="taxonomic scope" value="Eukaryota"/>
</dbReference>
<keyword evidence="2" id="KW-1185">Reference proteome</keyword>
<dbReference type="AlphaFoldDB" id="S7RLP5"/>
<accession>S7RLP5</accession>
<sequence>SSISKSTGYTPFELNYGTMPRIATTLDPDPVMPGVRQFAERALLNLAHAHDAIIESRVIQSHYANQRHRPDEAITPGDLVYLSTEN</sequence>
<protein>
    <submittedName>
        <fullName evidence="1">Uncharacterized protein</fullName>
    </submittedName>
</protein>
<dbReference type="EMBL" id="KB469305">
    <property type="protein sequence ID" value="EPQ53604.1"/>
    <property type="molecule type" value="Genomic_DNA"/>
</dbReference>
<feature type="non-terminal residue" evidence="1">
    <location>
        <position position="1"/>
    </location>
</feature>
<dbReference type="RefSeq" id="XP_007867673.1">
    <property type="nucleotide sequence ID" value="XM_007869482.1"/>
</dbReference>
<proteinExistence type="predicted"/>
<dbReference type="Proteomes" id="UP000030669">
    <property type="component" value="Unassembled WGS sequence"/>
</dbReference>
<reference evidence="1 2" key="1">
    <citation type="journal article" date="2012" name="Science">
        <title>The Paleozoic origin of enzymatic lignin decomposition reconstructed from 31 fungal genomes.</title>
        <authorList>
            <person name="Floudas D."/>
            <person name="Binder M."/>
            <person name="Riley R."/>
            <person name="Barry K."/>
            <person name="Blanchette R.A."/>
            <person name="Henrissat B."/>
            <person name="Martinez A.T."/>
            <person name="Otillar R."/>
            <person name="Spatafora J.W."/>
            <person name="Yadav J.S."/>
            <person name="Aerts A."/>
            <person name="Benoit I."/>
            <person name="Boyd A."/>
            <person name="Carlson A."/>
            <person name="Copeland A."/>
            <person name="Coutinho P.M."/>
            <person name="de Vries R.P."/>
            <person name="Ferreira P."/>
            <person name="Findley K."/>
            <person name="Foster B."/>
            <person name="Gaskell J."/>
            <person name="Glotzer D."/>
            <person name="Gorecki P."/>
            <person name="Heitman J."/>
            <person name="Hesse C."/>
            <person name="Hori C."/>
            <person name="Igarashi K."/>
            <person name="Jurgens J.A."/>
            <person name="Kallen N."/>
            <person name="Kersten P."/>
            <person name="Kohler A."/>
            <person name="Kuees U."/>
            <person name="Kumar T.K.A."/>
            <person name="Kuo A."/>
            <person name="LaButti K."/>
            <person name="Larrondo L.F."/>
            <person name="Lindquist E."/>
            <person name="Ling A."/>
            <person name="Lombard V."/>
            <person name="Lucas S."/>
            <person name="Lundell T."/>
            <person name="Martin R."/>
            <person name="McLaughlin D.J."/>
            <person name="Morgenstern I."/>
            <person name="Morin E."/>
            <person name="Murat C."/>
            <person name="Nagy L.G."/>
            <person name="Nolan M."/>
            <person name="Ohm R.A."/>
            <person name="Patyshakuliyeva A."/>
            <person name="Rokas A."/>
            <person name="Ruiz-Duenas F.J."/>
            <person name="Sabat G."/>
            <person name="Salamov A."/>
            <person name="Samejima M."/>
            <person name="Schmutz J."/>
            <person name="Slot J.C."/>
            <person name="St John F."/>
            <person name="Stenlid J."/>
            <person name="Sun H."/>
            <person name="Sun S."/>
            <person name="Syed K."/>
            <person name="Tsang A."/>
            <person name="Wiebenga A."/>
            <person name="Young D."/>
            <person name="Pisabarro A."/>
            <person name="Eastwood D.C."/>
            <person name="Martin F."/>
            <person name="Cullen D."/>
            <person name="Grigoriev I.V."/>
            <person name="Hibbett D.S."/>
        </authorList>
    </citation>
    <scope>NUCLEOTIDE SEQUENCE [LARGE SCALE GENOMIC DNA]</scope>
    <source>
        <strain evidence="1 2">ATCC 11539</strain>
    </source>
</reference>
<dbReference type="HOGENOM" id="CLU_142395_0_0_1"/>
<dbReference type="OMA" id="THYANLH"/>
<organism evidence="1 2">
    <name type="scientific">Gloeophyllum trabeum (strain ATCC 11539 / FP-39264 / Madison 617)</name>
    <name type="common">Brown rot fungus</name>
    <dbReference type="NCBI Taxonomy" id="670483"/>
    <lineage>
        <taxon>Eukaryota</taxon>
        <taxon>Fungi</taxon>
        <taxon>Dikarya</taxon>
        <taxon>Basidiomycota</taxon>
        <taxon>Agaricomycotina</taxon>
        <taxon>Agaricomycetes</taxon>
        <taxon>Gloeophyllales</taxon>
        <taxon>Gloeophyllaceae</taxon>
        <taxon>Gloeophyllum</taxon>
    </lineage>
</organism>
<feature type="non-terminal residue" evidence="1">
    <location>
        <position position="86"/>
    </location>
</feature>
<gene>
    <name evidence="1" type="ORF">GLOTRDRAFT_12161</name>
</gene>
<evidence type="ECO:0000313" key="1">
    <source>
        <dbReference type="EMBL" id="EPQ53604.1"/>
    </source>
</evidence>
<evidence type="ECO:0000313" key="2">
    <source>
        <dbReference type="Proteomes" id="UP000030669"/>
    </source>
</evidence>
<dbReference type="GeneID" id="19300761"/>
<dbReference type="OrthoDB" id="3227343at2759"/>
<name>S7RLP5_GLOTA</name>
<dbReference type="KEGG" id="gtr:GLOTRDRAFT_12161"/>